<sequence length="534" mass="58204">MRSKASTDGGYAWVVLSACVTLQFLTAGVVSSFGLFFVEILEVYDEKVSTATLIMGLMNGVYCLSSLPIMMYLIKVLTPRTTVILGSFITASGYSLSCLAGNIYFLFFTLSFLVGVGMALNLPPSIYLLGTYFSKHRAMANGIAISGCCLGGLVCPPLYRYLLDNYGLRGALLLTGGILMHNIPMACLLRPNGKVSNISKNATTKETDNERNTTESKRQVRSQDVIKDHSIKNGDVNMYNVFSGSDPLLYEKKSKVKLLSSSENCLDRNVDTQLNDWHYDKRRFSISDSLTFGNRSASLGLSMTNLNSSDNQVSYSAIIEVQKCPHPCIPFLNPTFVLFVVANCLATTVAATFLSYLPLYAKHHNIDNIKIVILVSLTGAVDFVGRICSGIMADIPRIKTYYILAISQGVCGVIYNCNPLLTSFAGLVVFCVAIGLFAGVQLVLMFSHTVEIVGLDLTPPAVSILIVGQLPAFIFGPLIFGILRDSTGDFIASFHTIGSLALLSSALFLCEPLTNRIIRRSQGVRFDRKAVLDK</sequence>
<feature type="transmembrane region" description="Helical" evidence="2">
    <location>
        <begin position="369"/>
        <end position="389"/>
    </location>
</feature>
<feature type="transmembrane region" description="Helical" evidence="2">
    <location>
        <begin position="427"/>
        <end position="450"/>
    </location>
</feature>
<dbReference type="CDD" id="cd17352">
    <property type="entry name" value="MFS_MCT_SLC16"/>
    <property type="match status" value="1"/>
</dbReference>
<feature type="transmembrane region" description="Helical" evidence="2">
    <location>
        <begin position="462"/>
        <end position="484"/>
    </location>
</feature>
<feature type="transmembrane region" description="Helical" evidence="2">
    <location>
        <begin position="138"/>
        <end position="159"/>
    </location>
</feature>
<evidence type="ECO:0000256" key="1">
    <source>
        <dbReference type="SAM" id="MobiDB-lite"/>
    </source>
</evidence>
<dbReference type="PANTHER" id="PTHR11360">
    <property type="entry name" value="MONOCARBOXYLATE TRANSPORTER"/>
    <property type="match status" value="1"/>
</dbReference>
<keyword evidence="2" id="KW-0472">Membrane</keyword>
<evidence type="ECO:0000313" key="3">
    <source>
        <dbReference type="EMBL" id="VDI47755.1"/>
    </source>
</evidence>
<name>A0A8B6FBW9_MYTGA</name>
<feature type="transmembrane region" description="Helical" evidence="2">
    <location>
        <begin position="50"/>
        <end position="74"/>
    </location>
</feature>
<dbReference type="SUPFAM" id="SSF103473">
    <property type="entry name" value="MFS general substrate transporter"/>
    <property type="match status" value="1"/>
</dbReference>
<evidence type="ECO:0000313" key="4">
    <source>
        <dbReference type="Proteomes" id="UP000596742"/>
    </source>
</evidence>
<evidence type="ECO:0008006" key="5">
    <source>
        <dbReference type="Google" id="ProtNLM"/>
    </source>
</evidence>
<dbReference type="PANTHER" id="PTHR11360:SF284">
    <property type="entry name" value="EG:103B4.3 PROTEIN-RELATED"/>
    <property type="match status" value="1"/>
</dbReference>
<dbReference type="Gene3D" id="1.20.1250.20">
    <property type="entry name" value="MFS general substrate transporter like domains"/>
    <property type="match status" value="2"/>
</dbReference>
<feature type="transmembrane region" description="Helical" evidence="2">
    <location>
        <begin position="336"/>
        <end position="357"/>
    </location>
</feature>
<feature type="compositionally biased region" description="Basic and acidic residues" evidence="1">
    <location>
        <begin position="203"/>
        <end position="218"/>
    </location>
</feature>
<feature type="transmembrane region" description="Helical" evidence="2">
    <location>
        <begin position="490"/>
        <end position="510"/>
    </location>
</feature>
<accession>A0A8B6FBW9</accession>
<protein>
    <recommendedName>
        <fullName evidence="5">Major facilitator superfamily (MFS) profile domain-containing protein</fullName>
    </recommendedName>
</protein>
<evidence type="ECO:0000256" key="2">
    <source>
        <dbReference type="SAM" id="Phobius"/>
    </source>
</evidence>
<keyword evidence="2" id="KW-1133">Transmembrane helix</keyword>
<feature type="region of interest" description="Disordered" evidence="1">
    <location>
        <begin position="199"/>
        <end position="222"/>
    </location>
</feature>
<dbReference type="InterPro" id="IPR011701">
    <property type="entry name" value="MFS"/>
</dbReference>
<feature type="transmembrane region" description="Helical" evidence="2">
    <location>
        <begin position="401"/>
        <end position="421"/>
    </location>
</feature>
<keyword evidence="2" id="KW-0812">Transmembrane</keyword>
<dbReference type="InterPro" id="IPR050327">
    <property type="entry name" value="Proton-linked_MCT"/>
</dbReference>
<dbReference type="AlphaFoldDB" id="A0A8B6FBW9"/>
<feature type="transmembrane region" description="Helical" evidence="2">
    <location>
        <begin position="103"/>
        <end position="126"/>
    </location>
</feature>
<dbReference type="OrthoDB" id="6499973at2759"/>
<dbReference type="GO" id="GO:0008028">
    <property type="term" value="F:monocarboxylic acid transmembrane transporter activity"/>
    <property type="evidence" value="ECO:0007669"/>
    <property type="project" value="TreeGrafter"/>
</dbReference>
<dbReference type="Proteomes" id="UP000596742">
    <property type="component" value="Unassembled WGS sequence"/>
</dbReference>
<comment type="caution">
    <text evidence="3">The sequence shown here is derived from an EMBL/GenBank/DDBJ whole genome shotgun (WGS) entry which is preliminary data.</text>
</comment>
<dbReference type="EMBL" id="UYJE01006654">
    <property type="protein sequence ID" value="VDI47755.1"/>
    <property type="molecule type" value="Genomic_DNA"/>
</dbReference>
<feature type="transmembrane region" description="Helical" evidence="2">
    <location>
        <begin position="81"/>
        <end position="97"/>
    </location>
</feature>
<proteinExistence type="predicted"/>
<reference evidence="3" key="1">
    <citation type="submission" date="2018-11" db="EMBL/GenBank/DDBJ databases">
        <authorList>
            <person name="Alioto T."/>
            <person name="Alioto T."/>
        </authorList>
    </citation>
    <scope>NUCLEOTIDE SEQUENCE</scope>
</reference>
<feature type="transmembrane region" description="Helical" evidence="2">
    <location>
        <begin position="12"/>
        <end position="38"/>
    </location>
</feature>
<dbReference type="InterPro" id="IPR036259">
    <property type="entry name" value="MFS_trans_sf"/>
</dbReference>
<dbReference type="Pfam" id="PF07690">
    <property type="entry name" value="MFS_1"/>
    <property type="match status" value="1"/>
</dbReference>
<gene>
    <name evidence="3" type="ORF">MGAL_10B041672</name>
</gene>
<dbReference type="PROSITE" id="PS51257">
    <property type="entry name" value="PROKAR_LIPOPROTEIN"/>
    <property type="match status" value="1"/>
</dbReference>
<organism evidence="3 4">
    <name type="scientific">Mytilus galloprovincialis</name>
    <name type="common">Mediterranean mussel</name>
    <dbReference type="NCBI Taxonomy" id="29158"/>
    <lineage>
        <taxon>Eukaryota</taxon>
        <taxon>Metazoa</taxon>
        <taxon>Spiralia</taxon>
        <taxon>Lophotrochozoa</taxon>
        <taxon>Mollusca</taxon>
        <taxon>Bivalvia</taxon>
        <taxon>Autobranchia</taxon>
        <taxon>Pteriomorphia</taxon>
        <taxon>Mytilida</taxon>
        <taxon>Mytiloidea</taxon>
        <taxon>Mytilidae</taxon>
        <taxon>Mytilinae</taxon>
        <taxon>Mytilus</taxon>
    </lineage>
</organism>
<keyword evidence="4" id="KW-1185">Reference proteome</keyword>